<accession>A0A1M6U1L6</accession>
<name>A0A1M6U1L6_HALPU</name>
<dbReference type="AlphaFoldDB" id="A0A1M6U1L6"/>
<keyword evidence="4" id="KW-1185">Reference proteome</keyword>
<protein>
    <recommendedName>
        <fullName evidence="2">DUF7991 domain-containing protein</fullName>
    </recommendedName>
</protein>
<dbReference type="Proteomes" id="UP000184203">
    <property type="component" value="Unassembled WGS sequence"/>
</dbReference>
<gene>
    <name evidence="3" type="ORF">SAMN05444342_1908</name>
</gene>
<feature type="transmembrane region" description="Helical" evidence="1">
    <location>
        <begin position="71"/>
        <end position="93"/>
    </location>
</feature>
<evidence type="ECO:0000256" key="1">
    <source>
        <dbReference type="SAM" id="Phobius"/>
    </source>
</evidence>
<feature type="transmembrane region" description="Helical" evidence="1">
    <location>
        <begin position="40"/>
        <end position="65"/>
    </location>
</feature>
<keyword evidence="1" id="KW-0812">Transmembrane</keyword>
<evidence type="ECO:0000259" key="2">
    <source>
        <dbReference type="Pfam" id="PF25953"/>
    </source>
</evidence>
<keyword evidence="1" id="KW-0472">Membrane</keyword>
<sequence>MVSAATMLGLFVIILVNTVITAVVVRFFRLRLSTRWGAVVYTLLLVPLVYVVTTIVLSGVVGFGGSGIRDIGTALILIWVLPFSLGVSIDLFWMPPPEEVELPDNSRKQQQGR</sequence>
<keyword evidence="1" id="KW-1133">Transmembrane helix</keyword>
<evidence type="ECO:0000313" key="4">
    <source>
        <dbReference type="Proteomes" id="UP000184203"/>
    </source>
</evidence>
<organism evidence="3 4">
    <name type="scientific">Haladaptatus paucihalophilus DX253</name>
    <dbReference type="NCBI Taxonomy" id="797209"/>
    <lineage>
        <taxon>Archaea</taxon>
        <taxon>Methanobacteriati</taxon>
        <taxon>Methanobacteriota</taxon>
        <taxon>Stenosarchaea group</taxon>
        <taxon>Halobacteria</taxon>
        <taxon>Halobacteriales</taxon>
        <taxon>Haladaptataceae</taxon>
        <taxon>Haladaptatus</taxon>
    </lineage>
</organism>
<dbReference type="EMBL" id="FRAN01000002">
    <property type="protein sequence ID" value="SHK63059.1"/>
    <property type="molecule type" value="Genomic_DNA"/>
</dbReference>
<evidence type="ECO:0000313" key="3">
    <source>
        <dbReference type="EMBL" id="SHK63059.1"/>
    </source>
</evidence>
<proteinExistence type="predicted"/>
<feature type="domain" description="DUF7991" evidence="2">
    <location>
        <begin position="1"/>
        <end position="106"/>
    </location>
</feature>
<dbReference type="Pfam" id="PF25953">
    <property type="entry name" value="DUF7991"/>
    <property type="match status" value="1"/>
</dbReference>
<dbReference type="InterPro" id="IPR058304">
    <property type="entry name" value="DUF7991"/>
</dbReference>
<reference evidence="4" key="1">
    <citation type="submission" date="2016-11" db="EMBL/GenBank/DDBJ databases">
        <authorList>
            <person name="Varghese N."/>
            <person name="Submissions S."/>
        </authorList>
    </citation>
    <scope>NUCLEOTIDE SEQUENCE [LARGE SCALE GENOMIC DNA]</scope>
    <source>
        <strain evidence="4">DX253</strain>
    </source>
</reference>
<feature type="transmembrane region" description="Helical" evidence="1">
    <location>
        <begin position="6"/>
        <end position="28"/>
    </location>
</feature>